<accession>A0A811UH95</accession>
<evidence type="ECO:0000256" key="6">
    <source>
        <dbReference type="ARBA" id="ARBA00022840"/>
    </source>
</evidence>
<dbReference type="PANTHER" id="PTHR45797:SF3">
    <property type="entry name" value="TRANSCRIPTIONAL REGULATOR ATRX HOMOLOG"/>
    <property type="match status" value="1"/>
</dbReference>
<evidence type="ECO:0000256" key="8">
    <source>
        <dbReference type="ARBA" id="ARBA00023242"/>
    </source>
</evidence>
<dbReference type="InterPro" id="IPR027417">
    <property type="entry name" value="P-loop_NTPase"/>
</dbReference>
<feature type="domain" description="Helicase C-terminal" evidence="9">
    <location>
        <begin position="1"/>
        <end position="129"/>
    </location>
</feature>
<keyword evidence="11" id="KW-1185">Reference proteome</keyword>
<name>A0A811UH95_CERCA</name>
<dbReference type="AlphaFoldDB" id="A0A811UH95"/>
<keyword evidence="3" id="KW-0547">Nucleotide-binding</keyword>
<dbReference type="SMART" id="SM00490">
    <property type="entry name" value="HELICc"/>
    <property type="match status" value="1"/>
</dbReference>
<organism evidence="10 11">
    <name type="scientific">Ceratitis capitata</name>
    <name type="common">Mediterranean fruit fly</name>
    <name type="synonym">Tephritis capitata</name>
    <dbReference type="NCBI Taxonomy" id="7213"/>
    <lineage>
        <taxon>Eukaryota</taxon>
        <taxon>Metazoa</taxon>
        <taxon>Ecdysozoa</taxon>
        <taxon>Arthropoda</taxon>
        <taxon>Hexapoda</taxon>
        <taxon>Insecta</taxon>
        <taxon>Pterygota</taxon>
        <taxon>Neoptera</taxon>
        <taxon>Endopterygota</taxon>
        <taxon>Diptera</taxon>
        <taxon>Brachycera</taxon>
        <taxon>Muscomorpha</taxon>
        <taxon>Tephritoidea</taxon>
        <taxon>Tephritidae</taxon>
        <taxon>Ceratitis</taxon>
        <taxon>Ceratitis</taxon>
    </lineage>
</organism>
<dbReference type="GO" id="GO:0005634">
    <property type="term" value="C:nucleus"/>
    <property type="evidence" value="ECO:0007669"/>
    <property type="project" value="UniProtKB-SubCell"/>
</dbReference>
<evidence type="ECO:0000256" key="1">
    <source>
        <dbReference type="ARBA" id="ARBA00004123"/>
    </source>
</evidence>
<dbReference type="CDD" id="cd18793">
    <property type="entry name" value="SF2_C_SNF"/>
    <property type="match status" value="1"/>
</dbReference>
<keyword evidence="7" id="KW-0238">DNA-binding</keyword>
<dbReference type="InterPro" id="IPR001650">
    <property type="entry name" value="Helicase_C-like"/>
</dbReference>
<dbReference type="PANTHER" id="PTHR45797">
    <property type="entry name" value="RAD54-LIKE"/>
    <property type="match status" value="1"/>
</dbReference>
<evidence type="ECO:0000256" key="2">
    <source>
        <dbReference type="ARBA" id="ARBA00007025"/>
    </source>
</evidence>
<evidence type="ECO:0000256" key="5">
    <source>
        <dbReference type="ARBA" id="ARBA00022806"/>
    </source>
</evidence>
<dbReference type="InterPro" id="IPR044574">
    <property type="entry name" value="ARIP4-like"/>
</dbReference>
<protein>
    <submittedName>
        <fullName evidence="10">(Mediterranean fruit fly) hypothetical protein</fullName>
    </submittedName>
</protein>
<keyword evidence="4" id="KW-0378">Hydrolase</keyword>
<evidence type="ECO:0000259" key="9">
    <source>
        <dbReference type="PROSITE" id="PS51194"/>
    </source>
</evidence>
<sequence length="129" mass="15091">MNDKDPDTLKELSINVTRLSSQNTWILGKDYYRLDGKTPKLIRHEMIEQFNSISNKRARVFLISSRAGGQGINLTGANRVIILDTSWNPSNDQQNIFRVFRLGQKKIVTFIDYLQWEQWKKKNILTFSD</sequence>
<keyword evidence="5" id="KW-0347">Helicase</keyword>
<comment type="similarity">
    <text evidence="2">Belongs to the SNF2/RAD54 helicase family.</text>
</comment>
<dbReference type="Pfam" id="PF00271">
    <property type="entry name" value="Helicase_C"/>
    <property type="match status" value="1"/>
</dbReference>
<keyword evidence="6" id="KW-0067">ATP-binding</keyword>
<dbReference type="GO" id="GO:0004386">
    <property type="term" value="F:helicase activity"/>
    <property type="evidence" value="ECO:0007669"/>
    <property type="project" value="UniProtKB-KW"/>
</dbReference>
<evidence type="ECO:0000256" key="3">
    <source>
        <dbReference type="ARBA" id="ARBA00022741"/>
    </source>
</evidence>
<evidence type="ECO:0000256" key="4">
    <source>
        <dbReference type="ARBA" id="ARBA00022801"/>
    </source>
</evidence>
<dbReference type="Gene3D" id="3.40.50.300">
    <property type="entry name" value="P-loop containing nucleotide triphosphate hydrolases"/>
    <property type="match status" value="1"/>
</dbReference>
<evidence type="ECO:0000313" key="10">
    <source>
        <dbReference type="EMBL" id="CAD6997227.1"/>
    </source>
</evidence>
<dbReference type="InterPro" id="IPR049730">
    <property type="entry name" value="SNF2/RAD54-like_C"/>
</dbReference>
<dbReference type="Proteomes" id="UP000606786">
    <property type="component" value="Unassembled WGS sequence"/>
</dbReference>
<dbReference type="GO" id="GO:0003677">
    <property type="term" value="F:DNA binding"/>
    <property type="evidence" value="ECO:0007669"/>
    <property type="project" value="UniProtKB-KW"/>
</dbReference>
<comment type="subcellular location">
    <subcellularLocation>
        <location evidence="1">Nucleus</location>
    </subcellularLocation>
</comment>
<evidence type="ECO:0000313" key="11">
    <source>
        <dbReference type="Proteomes" id="UP000606786"/>
    </source>
</evidence>
<gene>
    <name evidence="10" type="ORF">CCAP1982_LOCUS5862</name>
</gene>
<dbReference type="PROSITE" id="PS51194">
    <property type="entry name" value="HELICASE_CTER"/>
    <property type="match status" value="1"/>
</dbReference>
<dbReference type="SUPFAM" id="SSF52540">
    <property type="entry name" value="P-loop containing nucleoside triphosphate hydrolases"/>
    <property type="match status" value="1"/>
</dbReference>
<dbReference type="EMBL" id="CAJHJT010000012">
    <property type="protein sequence ID" value="CAD6997227.1"/>
    <property type="molecule type" value="Genomic_DNA"/>
</dbReference>
<dbReference type="OrthoDB" id="9900844at2759"/>
<dbReference type="GO" id="GO:0005524">
    <property type="term" value="F:ATP binding"/>
    <property type="evidence" value="ECO:0007669"/>
    <property type="project" value="UniProtKB-KW"/>
</dbReference>
<comment type="caution">
    <text evidence="10">The sequence shown here is derived from an EMBL/GenBank/DDBJ whole genome shotgun (WGS) entry which is preliminary data.</text>
</comment>
<keyword evidence="8" id="KW-0539">Nucleus</keyword>
<evidence type="ECO:0000256" key="7">
    <source>
        <dbReference type="ARBA" id="ARBA00023125"/>
    </source>
</evidence>
<proteinExistence type="inferred from homology"/>
<reference evidence="10" key="1">
    <citation type="submission" date="2020-11" db="EMBL/GenBank/DDBJ databases">
        <authorList>
            <person name="Whitehead M."/>
        </authorList>
    </citation>
    <scope>NUCLEOTIDE SEQUENCE</scope>
    <source>
        <strain evidence="10">EGII</strain>
    </source>
</reference>
<dbReference type="GO" id="GO:0016887">
    <property type="term" value="F:ATP hydrolysis activity"/>
    <property type="evidence" value="ECO:0007669"/>
    <property type="project" value="InterPro"/>
</dbReference>